<comment type="caution">
    <text evidence="1">The sequence shown here is derived from an EMBL/GenBank/DDBJ whole genome shotgun (WGS) entry which is preliminary data.</text>
</comment>
<dbReference type="EMBL" id="CM037616">
    <property type="protein sequence ID" value="KAH7991584.1"/>
    <property type="molecule type" value="Genomic_DNA"/>
</dbReference>
<evidence type="ECO:0000313" key="1">
    <source>
        <dbReference type="EMBL" id="KAH7991584.1"/>
    </source>
</evidence>
<reference evidence="1" key="1">
    <citation type="submission" date="2021-08" db="EMBL/GenBank/DDBJ databases">
        <title>The first chromosome-level gecko genome reveals the dynamic sex chromosomes of Neotropical dwarf geckos (Sphaerodactylidae: Sphaerodactylus).</title>
        <authorList>
            <person name="Pinto B.J."/>
            <person name="Keating S.E."/>
            <person name="Gamble T."/>
        </authorList>
    </citation>
    <scope>NUCLEOTIDE SEQUENCE</scope>
    <source>
        <strain evidence="1">TG3544</strain>
    </source>
</reference>
<protein>
    <submittedName>
        <fullName evidence="1">Uncharacterized protein</fullName>
    </submittedName>
</protein>
<keyword evidence="2" id="KW-1185">Reference proteome</keyword>
<dbReference type="Proteomes" id="UP000827872">
    <property type="component" value="Linkage Group LG03"/>
</dbReference>
<name>A0ACB8EFX3_9SAUR</name>
<proteinExistence type="predicted"/>
<accession>A0ACB8EFX3</accession>
<sequence>MPYIAPFSHSTTVGLTGRNSAFDRIAAPCRERFCLLNYSLPGSHARYRRIQWFAVMFLILQNPEIKNQNNVCQVNEAYTDLLLIWNILTVRPLPHTPNNAFSNHFHNCLQMDVAIPHSYKEH</sequence>
<gene>
    <name evidence="1" type="ORF">K3G42_007495</name>
</gene>
<organism evidence="1 2">
    <name type="scientific">Sphaerodactylus townsendi</name>
    <dbReference type="NCBI Taxonomy" id="933632"/>
    <lineage>
        <taxon>Eukaryota</taxon>
        <taxon>Metazoa</taxon>
        <taxon>Chordata</taxon>
        <taxon>Craniata</taxon>
        <taxon>Vertebrata</taxon>
        <taxon>Euteleostomi</taxon>
        <taxon>Lepidosauria</taxon>
        <taxon>Squamata</taxon>
        <taxon>Bifurcata</taxon>
        <taxon>Gekkota</taxon>
        <taxon>Sphaerodactylidae</taxon>
        <taxon>Sphaerodactylus</taxon>
    </lineage>
</organism>
<evidence type="ECO:0000313" key="2">
    <source>
        <dbReference type="Proteomes" id="UP000827872"/>
    </source>
</evidence>